<proteinExistence type="predicted"/>
<dbReference type="Pfam" id="PF00027">
    <property type="entry name" value="cNMP_binding"/>
    <property type="match status" value="1"/>
</dbReference>
<accession>A0A850R1E3</accession>
<dbReference type="EMBL" id="JABXOR010001334">
    <property type="protein sequence ID" value="NVP02650.1"/>
    <property type="molecule type" value="Genomic_DNA"/>
</dbReference>
<sequence length="184" mass="21424">MQLTPYITTRFSPYLQSHYLEFRQAMYSCLIGTQRLQQNDAILEQGQTVNQLFIVPAGRVSMHISAINGRRFQLGELECSYQIFGEMELFTKTLCQWSVIAGETLEIDVLDARKVEQLLIEQPQYTLFFATALAVDYQDSLDIYTNRLLHPITYNIAYDLLHHKDNTQMLGRFNRIDQEAERFG</sequence>
<evidence type="ECO:0000259" key="1">
    <source>
        <dbReference type="PROSITE" id="PS50042"/>
    </source>
</evidence>
<feature type="domain" description="Cyclic nucleotide-binding" evidence="1">
    <location>
        <begin position="10"/>
        <end position="119"/>
    </location>
</feature>
<dbReference type="Proteomes" id="UP000533429">
    <property type="component" value="Unassembled WGS sequence"/>
</dbReference>
<dbReference type="SUPFAM" id="SSF51206">
    <property type="entry name" value="cAMP-binding domain-like"/>
    <property type="match status" value="1"/>
</dbReference>
<evidence type="ECO:0000313" key="2">
    <source>
        <dbReference type="EMBL" id="NVP02650.1"/>
    </source>
</evidence>
<organism evidence="2 3">
    <name type="scientific">Photobacterium damselae subsp. damselae</name>
    <name type="common">Listonella damsela</name>
    <dbReference type="NCBI Taxonomy" id="85581"/>
    <lineage>
        <taxon>Bacteria</taxon>
        <taxon>Pseudomonadati</taxon>
        <taxon>Pseudomonadota</taxon>
        <taxon>Gammaproteobacteria</taxon>
        <taxon>Vibrionales</taxon>
        <taxon>Vibrionaceae</taxon>
        <taxon>Photobacterium</taxon>
    </lineage>
</organism>
<dbReference type="AlphaFoldDB" id="A0A850R1E3"/>
<dbReference type="InterPro" id="IPR014710">
    <property type="entry name" value="RmlC-like_jellyroll"/>
</dbReference>
<dbReference type="InterPro" id="IPR000595">
    <property type="entry name" value="cNMP-bd_dom"/>
</dbReference>
<gene>
    <name evidence="2" type="ORF">HWA77_20780</name>
</gene>
<evidence type="ECO:0000313" key="3">
    <source>
        <dbReference type="Proteomes" id="UP000533429"/>
    </source>
</evidence>
<dbReference type="InterPro" id="IPR018490">
    <property type="entry name" value="cNMP-bd_dom_sf"/>
</dbReference>
<dbReference type="CDD" id="cd00038">
    <property type="entry name" value="CAP_ED"/>
    <property type="match status" value="1"/>
</dbReference>
<dbReference type="PROSITE" id="PS50042">
    <property type="entry name" value="CNMP_BINDING_3"/>
    <property type="match status" value="1"/>
</dbReference>
<dbReference type="Gene3D" id="2.60.120.10">
    <property type="entry name" value="Jelly Rolls"/>
    <property type="match status" value="1"/>
</dbReference>
<reference evidence="2 3" key="1">
    <citation type="submission" date="2020-06" db="EMBL/GenBank/DDBJ databases">
        <title>Photobacterium damselae subsp. damselae comparative genomics.</title>
        <authorList>
            <person name="Osorio C.R."/>
        </authorList>
    </citation>
    <scope>NUCLEOTIDE SEQUENCE [LARGE SCALE GENOMIC DNA]</scope>
    <source>
        <strain evidence="2 3">TW250/03</strain>
    </source>
</reference>
<name>A0A850R1E3_PHODD</name>
<feature type="non-terminal residue" evidence="2">
    <location>
        <position position="184"/>
    </location>
</feature>
<protein>
    <submittedName>
        <fullName evidence="2">Crp/Fnr family transcriptional regulator</fullName>
    </submittedName>
</protein>
<comment type="caution">
    <text evidence="2">The sequence shown here is derived from an EMBL/GenBank/DDBJ whole genome shotgun (WGS) entry which is preliminary data.</text>
</comment>